<evidence type="ECO:0000256" key="3">
    <source>
        <dbReference type="ARBA" id="ARBA00023015"/>
    </source>
</evidence>
<keyword evidence="6" id="KW-0597">Phosphoprotein</keyword>
<dbReference type="InterPro" id="IPR025944">
    <property type="entry name" value="Sigma_54_int_dom_CS"/>
</dbReference>
<keyword evidence="3" id="KW-0805">Transcription regulation</keyword>
<organism evidence="9 10">
    <name type="scientific">Pseudaquabacterium terrae</name>
    <dbReference type="NCBI Taxonomy" id="2732868"/>
    <lineage>
        <taxon>Bacteria</taxon>
        <taxon>Pseudomonadati</taxon>
        <taxon>Pseudomonadota</taxon>
        <taxon>Betaproteobacteria</taxon>
        <taxon>Burkholderiales</taxon>
        <taxon>Sphaerotilaceae</taxon>
        <taxon>Pseudaquabacterium</taxon>
    </lineage>
</organism>
<dbReference type="SUPFAM" id="SSF52172">
    <property type="entry name" value="CheY-like"/>
    <property type="match status" value="1"/>
</dbReference>
<dbReference type="Pfam" id="PF00072">
    <property type="entry name" value="Response_reg"/>
    <property type="match status" value="1"/>
</dbReference>
<dbReference type="Gene3D" id="3.40.50.2300">
    <property type="match status" value="1"/>
</dbReference>
<dbReference type="PROSITE" id="PS00676">
    <property type="entry name" value="SIGMA54_INTERACT_2"/>
    <property type="match status" value="1"/>
</dbReference>
<proteinExistence type="predicted"/>
<dbReference type="SUPFAM" id="SSF52540">
    <property type="entry name" value="P-loop containing nucleoside triphosphate hydrolases"/>
    <property type="match status" value="1"/>
</dbReference>
<dbReference type="InterPro" id="IPR003593">
    <property type="entry name" value="AAA+_ATPase"/>
</dbReference>
<dbReference type="PROSITE" id="PS50045">
    <property type="entry name" value="SIGMA54_INTERACT_4"/>
    <property type="match status" value="1"/>
</dbReference>
<evidence type="ECO:0000259" key="7">
    <source>
        <dbReference type="PROSITE" id="PS50045"/>
    </source>
</evidence>
<dbReference type="InterPro" id="IPR058031">
    <property type="entry name" value="AAA_lid_NorR"/>
</dbReference>
<dbReference type="PANTHER" id="PTHR32071">
    <property type="entry name" value="TRANSCRIPTIONAL REGULATORY PROTEIN"/>
    <property type="match status" value="1"/>
</dbReference>
<keyword evidence="1" id="KW-0547">Nucleotide-binding</keyword>
<name>A0ABX2EIP5_9BURK</name>
<dbReference type="Gene3D" id="1.10.10.60">
    <property type="entry name" value="Homeodomain-like"/>
    <property type="match status" value="1"/>
</dbReference>
<feature type="domain" description="Sigma-54 factor interaction" evidence="7">
    <location>
        <begin position="150"/>
        <end position="378"/>
    </location>
</feature>
<dbReference type="PROSITE" id="PS50110">
    <property type="entry name" value="RESPONSE_REGULATORY"/>
    <property type="match status" value="1"/>
</dbReference>
<dbReference type="InterPro" id="IPR027417">
    <property type="entry name" value="P-loop_NTPase"/>
</dbReference>
<evidence type="ECO:0000256" key="5">
    <source>
        <dbReference type="ARBA" id="ARBA00023163"/>
    </source>
</evidence>
<dbReference type="EMBL" id="JABRWJ010000004">
    <property type="protein sequence ID" value="NRF68470.1"/>
    <property type="molecule type" value="Genomic_DNA"/>
</dbReference>
<keyword evidence="5" id="KW-0804">Transcription</keyword>
<keyword evidence="2" id="KW-0067">ATP-binding</keyword>
<dbReference type="InterPro" id="IPR025943">
    <property type="entry name" value="Sigma_54_int_dom_ATP-bd_2"/>
</dbReference>
<dbReference type="Gene3D" id="3.40.50.300">
    <property type="entry name" value="P-loop containing nucleotide triphosphate hydrolases"/>
    <property type="match status" value="1"/>
</dbReference>
<dbReference type="Pfam" id="PF02954">
    <property type="entry name" value="HTH_8"/>
    <property type="match status" value="1"/>
</dbReference>
<dbReference type="SMART" id="SM00448">
    <property type="entry name" value="REC"/>
    <property type="match status" value="1"/>
</dbReference>
<protein>
    <submittedName>
        <fullName evidence="9">Sigma-54-dependent Fis family transcriptional regulator</fullName>
    </submittedName>
</protein>
<dbReference type="SMART" id="SM00382">
    <property type="entry name" value="AAA"/>
    <property type="match status" value="1"/>
</dbReference>
<gene>
    <name evidence="9" type="ORF">HLB44_15860</name>
</gene>
<dbReference type="InterPro" id="IPR001789">
    <property type="entry name" value="Sig_transdc_resp-reg_receiver"/>
</dbReference>
<dbReference type="Proteomes" id="UP000737171">
    <property type="component" value="Unassembled WGS sequence"/>
</dbReference>
<evidence type="ECO:0000256" key="6">
    <source>
        <dbReference type="PROSITE-ProRule" id="PRU00169"/>
    </source>
</evidence>
<evidence type="ECO:0000256" key="2">
    <source>
        <dbReference type="ARBA" id="ARBA00022840"/>
    </source>
</evidence>
<evidence type="ECO:0000313" key="9">
    <source>
        <dbReference type="EMBL" id="NRF68470.1"/>
    </source>
</evidence>
<evidence type="ECO:0000313" key="10">
    <source>
        <dbReference type="Proteomes" id="UP000737171"/>
    </source>
</evidence>
<dbReference type="InterPro" id="IPR009057">
    <property type="entry name" value="Homeodomain-like_sf"/>
</dbReference>
<dbReference type="PROSITE" id="PS00675">
    <property type="entry name" value="SIGMA54_INTERACT_1"/>
    <property type="match status" value="1"/>
</dbReference>
<dbReference type="CDD" id="cd00009">
    <property type="entry name" value="AAA"/>
    <property type="match status" value="1"/>
</dbReference>
<feature type="modified residue" description="4-aspartylphosphate" evidence="6">
    <location>
        <position position="59"/>
    </location>
</feature>
<dbReference type="PANTHER" id="PTHR32071:SF57">
    <property type="entry name" value="C4-DICARBOXYLATE TRANSPORT TRANSCRIPTIONAL REGULATORY PROTEIN DCTD"/>
    <property type="match status" value="1"/>
</dbReference>
<accession>A0ABX2EIP5</accession>
<dbReference type="Pfam" id="PF25601">
    <property type="entry name" value="AAA_lid_14"/>
    <property type="match status" value="1"/>
</dbReference>
<evidence type="ECO:0000256" key="1">
    <source>
        <dbReference type="ARBA" id="ARBA00022741"/>
    </source>
</evidence>
<dbReference type="Gene3D" id="1.10.8.60">
    <property type="match status" value="1"/>
</dbReference>
<dbReference type="InterPro" id="IPR002078">
    <property type="entry name" value="Sigma_54_int"/>
</dbReference>
<comment type="caution">
    <text evidence="9">The sequence shown here is derived from an EMBL/GenBank/DDBJ whole genome shotgun (WGS) entry which is preliminary data.</text>
</comment>
<keyword evidence="10" id="KW-1185">Reference proteome</keyword>
<dbReference type="RefSeq" id="WP_173124141.1">
    <property type="nucleotide sequence ID" value="NZ_JABRWJ010000004.1"/>
</dbReference>
<dbReference type="SUPFAM" id="SSF46689">
    <property type="entry name" value="Homeodomain-like"/>
    <property type="match status" value="1"/>
</dbReference>
<dbReference type="Pfam" id="PF00158">
    <property type="entry name" value="Sigma54_activat"/>
    <property type="match status" value="1"/>
</dbReference>
<feature type="domain" description="Response regulatory" evidence="8">
    <location>
        <begin position="10"/>
        <end position="124"/>
    </location>
</feature>
<dbReference type="InterPro" id="IPR025662">
    <property type="entry name" value="Sigma_54_int_dom_ATP-bd_1"/>
</dbReference>
<evidence type="ECO:0000259" key="8">
    <source>
        <dbReference type="PROSITE" id="PS50110"/>
    </source>
</evidence>
<dbReference type="InterPro" id="IPR002197">
    <property type="entry name" value="HTH_Fis"/>
</dbReference>
<dbReference type="PROSITE" id="PS00688">
    <property type="entry name" value="SIGMA54_INTERACT_3"/>
    <property type="match status" value="1"/>
</dbReference>
<keyword evidence="4" id="KW-0238">DNA-binding</keyword>
<evidence type="ECO:0000256" key="4">
    <source>
        <dbReference type="ARBA" id="ARBA00023125"/>
    </source>
</evidence>
<reference evidence="9 10" key="1">
    <citation type="submission" date="2020-05" db="EMBL/GenBank/DDBJ databases">
        <title>Aquincola sp. isolate from soil.</title>
        <authorList>
            <person name="Han J."/>
            <person name="Kim D.-U."/>
        </authorList>
    </citation>
    <scope>NUCLEOTIDE SEQUENCE [LARGE SCALE GENOMIC DNA]</scope>
    <source>
        <strain evidence="9 10">S2</strain>
    </source>
</reference>
<dbReference type="InterPro" id="IPR011006">
    <property type="entry name" value="CheY-like_superfamily"/>
</dbReference>
<sequence length="451" mass="50234">MLLTKEAAVSVVVIDDDDGFREVLCRALTAASFDVVAFDRADVALRSLKTTLPHVVLVDLYLAGVSGLDVLAQVRELDPDVPVVLMTAQGEVRTAIEAMKGGAYDFIEKPFGFEQAAMLLRRAGERRKLVLENRMLKDQLVFGSGLERILVGASPAMHRLREMLLRIAPTPANVILLGETGTGKELVSRCLHEFSGRQGRFVALNCAAVPESLFESELFGHEAGAFTGAGKQRIGKIEYANGGTLLLDEIEAMPMHLQVKILRVLQEREVERLGSNKPLPINVRTIAATKVDLKALSEEGKFRADLYYRLNVATLRIPALRERREDVPSLFRHFLHDVALRMGQEAVEVPPDLQQRLLTHEWPGNVRELRNAAEQFQFGIPLSLDGGTLPDDTGASLDDLVAQFEKMIIENVLRRHQGNANAACAELKINYSMLYRRMKQYNIELGDYREP</sequence>